<gene>
    <name evidence="8" type="ORF">JW646_15815</name>
</gene>
<dbReference type="InterPro" id="IPR002528">
    <property type="entry name" value="MATE_fam"/>
</dbReference>
<organism evidence="8 9">
    <name type="scientific">Terrisporobacter hibernicus</name>
    <dbReference type="NCBI Taxonomy" id="2813371"/>
    <lineage>
        <taxon>Bacteria</taxon>
        <taxon>Bacillati</taxon>
        <taxon>Bacillota</taxon>
        <taxon>Clostridia</taxon>
        <taxon>Peptostreptococcales</taxon>
        <taxon>Peptostreptococcaceae</taxon>
        <taxon>Terrisporobacter</taxon>
    </lineage>
</organism>
<feature type="transmembrane region" description="Helical" evidence="7">
    <location>
        <begin position="138"/>
        <end position="156"/>
    </location>
</feature>
<feature type="transmembrane region" description="Helical" evidence="7">
    <location>
        <begin position="168"/>
        <end position="190"/>
    </location>
</feature>
<dbReference type="NCBIfam" id="TIGR00797">
    <property type="entry name" value="matE"/>
    <property type="match status" value="1"/>
</dbReference>
<dbReference type="PIRSF" id="PIRSF006603">
    <property type="entry name" value="DinF"/>
    <property type="match status" value="1"/>
</dbReference>
<proteinExistence type="predicted"/>
<dbReference type="EMBL" id="CP081135">
    <property type="protein sequence ID" value="UEL47084.1"/>
    <property type="molecule type" value="Genomic_DNA"/>
</dbReference>
<keyword evidence="2" id="KW-0813">Transport</keyword>
<evidence type="ECO:0000313" key="9">
    <source>
        <dbReference type="Proteomes" id="UP001198983"/>
    </source>
</evidence>
<dbReference type="GO" id="GO:0005886">
    <property type="term" value="C:plasma membrane"/>
    <property type="evidence" value="ECO:0007669"/>
    <property type="project" value="UniProtKB-SubCell"/>
</dbReference>
<keyword evidence="6 7" id="KW-0472">Membrane</keyword>
<keyword evidence="9" id="KW-1185">Reference proteome</keyword>
<dbReference type="GO" id="GO:0015297">
    <property type="term" value="F:antiporter activity"/>
    <property type="evidence" value="ECO:0007669"/>
    <property type="project" value="InterPro"/>
</dbReference>
<evidence type="ECO:0000256" key="3">
    <source>
        <dbReference type="ARBA" id="ARBA00022475"/>
    </source>
</evidence>
<keyword evidence="4 7" id="KW-0812">Transmembrane</keyword>
<dbReference type="KEGG" id="tem:JW646_15815"/>
<dbReference type="GO" id="GO:0042910">
    <property type="term" value="F:xenobiotic transmembrane transporter activity"/>
    <property type="evidence" value="ECO:0007669"/>
    <property type="project" value="InterPro"/>
</dbReference>
<protein>
    <submittedName>
        <fullName evidence="8">MATE family efflux transporter</fullName>
    </submittedName>
</protein>
<feature type="transmembrane region" description="Helical" evidence="7">
    <location>
        <begin position="425"/>
        <end position="443"/>
    </location>
</feature>
<accession>A0AAX2ZCI3</accession>
<comment type="subcellular location">
    <subcellularLocation>
        <location evidence="1">Cell membrane</location>
        <topology evidence="1">Multi-pass membrane protein</topology>
    </subcellularLocation>
</comment>
<evidence type="ECO:0000313" key="8">
    <source>
        <dbReference type="EMBL" id="UEL47084.1"/>
    </source>
</evidence>
<reference evidence="8 9" key="1">
    <citation type="journal article" date="2023" name="Int. J. Syst. Evol. Microbiol.">
        <title>Terrisporobacter hibernicus sp. nov., isolated from bovine faeces in Northern Ireland.</title>
        <authorList>
            <person name="Mitchell M."/>
            <person name="Nguyen S.V."/>
            <person name="Connor M."/>
            <person name="Fairley D.J."/>
            <person name="Donoghue O."/>
            <person name="Marshall H."/>
            <person name="Koolman L."/>
            <person name="McMullan G."/>
            <person name="Schaffer K.E."/>
            <person name="McGrath J.W."/>
            <person name="Fanning S."/>
        </authorList>
    </citation>
    <scope>NUCLEOTIDE SEQUENCE [LARGE SCALE GENOMIC DNA]</scope>
    <source>
        <strain evidence="8 9">MCA3</strain>
    </source>
</reference>
<feature type="transmembrane region" description="Helical" evidence="7">
    <location>
        <begin position="237"/>
        <end position="261"/>
    </location>
</feature>
<keyword evidence="5 7" id="KW-1133">Transmembrane helix</keyword>
<sequence length="452" mass="49820">MTNENIFEKKSIQQLIALYSLPTICSLVLESLTSMIDTAFAGHLGSMSSIALSAMGILNPILLLLIAAQLIFGVSTSIVISKGLGENNKEKINNTFKVGFYSSCISSTAISIIIFLLQDQLLNILGASGQVKVLAKEFLNIAIIFNVFSSVGYMLVNNIRAFGYPKIEVIVGVLSTIINIVFNIILTLVFNMGIVGIALSTLISEIFYFGFSIIFLLKKKLWIKRSHLDYLEFKNILVSLVKIGFVQFLMQSLNSISGLIINKVLIKYGSVSYIGAWSICSNINMVILLPLIGLTQGAQSVIAYFHGKNDKNKERDAKHKIIKYSLIYSISTTILIYLFAGNVSKLFTNDINLVALATPIIRIVLVGFPLLGILYALITFMQVSGDEVSASKIELIRQVVLLIPLTIIIPLIFSKYNIMNISPQLAVFLAIPISTLILVIMYSKKIKNILLN</sequence>
<feature type="transmembrane region" description="Helical" evidence="7">
    <location>
        <begin position="273"/>
        <end position="294"/>
    </location>
</feature>
<evidence type="ECO:0000256" key="2">
    <source>
        <dbReference type="ARBA" id="ARBA00022448"/>
    </source>
</evidence>
<dbReference type="AlphaFoldDB" id="A0AAX2ZCI3"/>
<feature type="transmembrane region" description="Helical" evidence="7">
    <location>
        <begin position="98"/>
        <end position="118"/>
    </location>
</feature>
<evidence type="ECO:0000256" key="7">
    <source>
        <dbReference type="SAM" id="Phobius"/>
    </source>
</evidence>
<dbReference type="Proteomes" id="UP001198983">
    <property type="component" value="Chromosome"/>
</dbReference>
<feature type="transmembrane region" description="Helical" evidence="7">
    <location>
        <begin position="360"/>
        <end position="383"/>
    </location>
</feature>
<evidence type="ECO:0000256" key="1">
    <source>
        <dbReference type="ARBA" id="ARBA00004651"/>
    </source>
</evidence>
<keyword evidence="3" id="KW-1003">Cell membrane</keyword>
<dbReference type="RefSeq" id="WP_074915810.1">
    <property type="nucleotide sequence ID" value="NZ_CP081135.1"/>
</dbReference>
<dbReference type="PANTHER" id="PTHR43823">
    <property type="entry name" value="SPORULATION PROTEIN YKVU"/>
    <property type="match status" value="1"/>
</dbReference>
<feature type="transmembrane region" description="Helical" evidence="7">
    <location>
        <begin position="196"/>
        <end position="217"/>
    </location>
</feature>
<feature type="transmembrane region" description="Helical" evidence="7">
    <location>
        <begin position="49"/>
        <end position="72"/>
    </location>
</feature>
<dbReference type="PANTHER" id="PTHR43823:SF3">
    <property type="entry name" value="MULTIDRUG EXPORT PROTEIN MEPA"/>
    <property type="match status" value="1"/>
</dbReference>
<evidence type="ECO:0000256" key="6">
    <source>
        <dbReference type="ARBA" id="ARBA00023136"/>
    </source>
</evidence>
<evidence type="ECO:0000256" key="4">
    <source>
        <dbReference type="ARBA" id="ARBA00022692"/>
    </source>
</evidence>
<dbReference type="InterPro" id="IPR051327">
    <property type="entry name" value="MATE_MepA_subfamily"/>
</dbReference>
<feature type="transmembrane region" description="Helical" evidence="7">
    <location>
        <begin position="321"/>
        <end position="340"/>
    </location>
</feature>
<name>A0AAX2ZCI3_9FIRM</name>
<feature type="transmembrane region" description="Helical" evidence="7">
    <location>
        <begin position="395"/>
        <end position="413"/>
    </location>
</feature>
<evidence type="ECO:0000256" key="5">
    <source>
        <dbReference type="ARBA" id="ARBA00022989"/>
    </source>
</evidence>
<feature type="transmembrane region" description="Helical" evidence="7">
    <location>
        <begin position="12"/>
        <end position="29"/>
    </location>
</feature>
<dbReference type="InterPro" id="IPR048279">
    <property type="entry name" value="MdtK-like"/>
</dbReference>
<dbReference type="Pfam" id="PF01554">
    <property type="entry name" value="MatE"/>
    <property type="match status" value="2"/>
</dbReference>